<dbReference type="GO" id="GO:0005886">
    <property type="term" value="C:plasma membrane"/>
    <property type="evidence" value="ECO:0007669"/>
    <property type="project" value="TreeGrafter"/>
</dbReference>
<dbReference type="GO" id="GO:0022857">
    <property type="term" value="F:transmembrane transporter activity"/>
    <property type="evidence" value="ECO:0007669"/>
    <property type="project" value="TreeGrafter"/>
</dbReference>
<protein>
    <submittedName>
        <fullName evidence="7">ABC transport system ATP-binding protein</fullName>
    </submittedName>
</protein>
<dbReference type="InterPro" id="IPR017911">
    <property type="entry name" value="MacB-like_ATP-bd"/>
</dbReference>
<dbReference type="GO" id="GO:0016887">
    <property type="term" value="F:ATP hydrolysis activity"/>
    <property type="evidence" value="ECO:0007669"/>
    <property type="project" value="InterPro"/>
</dbReference>
<dbReference type="CDD" id="cd03255">
    <property type="entry name" value="ABC_MJ0796_LolCDE_FtsE"/>
    <property type="match status" value="1"/>
</dbReference>
<dbReference type="Pfam" id="PF00005">
    <property type="entry name" value="ABC_tran"/>
    <property type="match status" value="1"/>
</dbReference>
<dbReference type="PANTHER" id="PTHR24220">
    <property type="entry name" value="IMPORT ATP-BINDING PROTEIN"/>
    <property type="match status" value="1"/>
</dbReference>
<name>A0A7W8IJT1_9BACT</name>
<dbReference type="PROSITE" id="PS00211">
    <property type="entry name" value="ABC_TRANSPORTER_1"/>
    <property type="match status" value="1"/>
</dbReference>
<feature type="region of interest" description="Disordered" evidence="5">
    <location>
        <begin position="1"/>
        <end position="26"/>
    </location>
</feature>
<evidence type="ECO:0000256" key="3">
    <source>
        <dbReference type="ARBA" id="ARBA00022840"/>
    </source>
</evidence>
<evidence type="ECO:0000256" key="2">
    <source>
        <dbReference type="ARBA" id="ARBA00022741"/>
    </source>
</evidence>
<keyword evidence="3 7" id="KW-0067">ATP-binding</keyword>
<evidence type="ECO:0000313" key="8">
    <source>
        <dbReference type="Proteomes" id="UP000568106"/>
    </source>
</evidence>
<accession>A0A7W8IJT1</accession>
<dbReference type="AlphaFoldDB" id="A0A7W8IJT1"/>
<feature type="domain" description="ABC transporter" evidence="6">
    <location>
        <begin position="33"/>
        <end position="262"/>
    </location>
</feature>
<evidence type="ECO:0000256" key="1">
    <source>
        <dbReference type="ARBA" id="ARBA00022448"/>
    </source>
</evidence>
<comment type="similarity">
    <text evidence="4">Belongs to the ABC transporter superfamily. Macrolide exporter (TC 3.A.1.122) family.</text>
</comment>
<feature type="compositionally biased region" description="Polar residues" evidence="5">
    <location>
        <begin position="1"/>
        <end position="25"/>
    </location>
</feature>
<dbReference type="Proteomes" id="UP000568106">
    <property type="component" value="Unassembled WGS sequence"/>
</dbReference>
<evidence type="ECO:0000256" key="5">
    <source>
        <dbReference type="SAM" id="MobiDB-lite"/>
    </source>
</evidence>
<gene>
    <name evidence="7" type="ORF">HDF09_003090</name>
</gene>
<comment type="caution">
    <text evidence="7">The sequence shown here is derived from an EMBL/GenBank/DDBJ whole genome shotgun (WGS) entry which is preliminary data.</text>
</comment>
<organism evidence="7 8">
    <name type="scientific">Tunturiibacter empetritectus</name>
    <dbReference type="NCBI Taxonomy" id="3069691"/>
    <lineage>
        <taxon>Bacteria</taxon>
        <taxon>Pseudomonadati</taxon>
        <taxon>Acidobacteriota</taxon>
        <taxon>Terriglobia</taxon>
        <taxon>Terriglobales</taxon>
        <taxon>Acidobacteriaceae</taxon>
        <taxon>Tunturiibacter</taxon>
    </lineage>
</organism>
<dbReference type="FunFam" id="3.40.50.300:FF:000032">
    <property type="entry name" value="Export ABC transporter ATP-binding protein"/>
    <property type="match status" value="1"/>
</dbReference>
<dbReference type="PANTHER" id="PTHR24220:SF86">
    <property type="entry name" value="ABC TRANSPORTER ABCH.1"/>
    <property type="match status" value="1"/>
</dbReference>
<dbReference type="GO" id="GO:0005524">
    <property type="term" value="F:ATP binding"/>
    <property type="evidence" value="ECO:0007669"/>
    <property type="project" value="UniProtKB-KW"/>
</dbReference>
<sequence>MPPHSSTLSPQPNFPSTTPVHSTPGGSAATPVILARDLGKTYRSGKLEVPALRKVNFAITPGEFVAIVGPSGSGKSTLFYILGGLTGATTGSVLIDGVDFATLTDAERTRTRRAKIGFIFQRFNLLPTLSAIGNIEIAHDIANLGASIKRELDHPLLTHLTEMLGIQGRLDHRPNELSGGEQQRVAIARALINRPAIVLADEPTGNLDTKNSDAVLKMLRQSSRELNQTVLMITHNPEAAQIADRILHMRDGEITHIETVTR</sequence>
<proteinExistence type="inferred from homology"/>
<evidence type="ECO:0000313" key="7">
    <source>
        <dbReference type="EMBL" id="MBB5318393.1"/>
    </source>
</evidence>
<keyword evidence="2" id="KW-0547">Nucleotide-binding</keyword>
<dbReference type="SMART" id="SM00382">
    <property type="entry name" value="AAA"/>
    <property type="match status" value="1"/>
</dbReference>
<dbReference type="InterPro" id="IPR027417">
    <property type="entry name" value="P-loop_NTPase"/>
</dbReference>
<keyword evidence="1" id="KW-0813">Transport</keyword>
<dbReference type="EMBL" id="JACHDY010000004">
    <property type="protein sequence ID" value="MBB5318393.1"/>
    <property type="molecule type" value="Genomic_DNA"/>
</dbReference>
<dbReference type="GO" id="GO:0098796">
    <property type="term" value="C:membrane protein complex"/>
    <property type="evidence" value="ECO:0007669"/>
    <property type="project" value="UniProtKB-ARBA"/>
</dbReference>
<evidence type="ECO:0000259" key="6">
    <source>
        <dbReference type="PROSITE" id="PS50893"/>
    </source>
</evidence>
<dbReference type="InterPro" id="IPR003439">
    <property type="entry name" value="ABC_transporter-like_ATP-bd"/>
</dbReference>
<keyword evidence="8" id="KW-1185">Reference proteome</keyword>
<dbReference type="InterPro" id="IPR003593">
    <property type="entry name" value="AAA+_ATPase"/>
</dbReference>
<dbReference type="InterPro" id="IPR017871">
    <property type="entry name" value="ABC_transporter-like_CS"/>
</dbReference>
<dbReference type="InterPro" id="IPR015854">
    <property type="entry name" value="ABC_transpr_LolD-like"/>
</dbReference>
<evidence type="ECO:0000256" key="4">
    <source>
        <dbReference type="ARBA" id="ARBA00038388"/>
    </source>
</evidence>
<reference evidence="7" key="1">
    <citation type="submission" date="2020-08" db="EMBL/GenBank/DDBJ databases">
        <title>Genomic Encyclopedia of Type Strains, Phase IV (KMG-V): Genome sequencing to study the core and pangenomes of soil and plant-associated prokaryotes.</title>
        <authorList>
            <person name="Whitman W."/>
        </authorList>
    </citation>
    <scope>NUCLEOTIDE SEQUENCE [LARGE SCALE GENOMIC DNA]</scope>
    <source>
        <strain evidence="7">M8UP27</strain>
    </source>
</reference>
<dbReference type="Gene3D" id="3.40.50.300">
    <property type="entry name" value="P-loop containing nucleotide triphosphate hydrolases"/>
    <property type="match status" value="1"/>
</dbReference>
<dbReference type="PROSITE" id="PS50893">
    <property type="entry name" value="ABC_TRANSPORTER_2"/>
    <property type="match status" value="1"/>
</dbReference>
<dbReference type="SUPFAM" id="SSF52540">
    <property type="entry name" value="P-loop containing nucleoside triphosphate hydrolases"/>
    <property type="match status" value="1"/>
</dbReference>